<accession>A0ABP9N364</accession>
<protein>
    <submittedName>
        <fullName evidence="2">Uncharacterized protein</fullName>
    </submittedName>
</protein>
<feature type="chain" id="PRO_5046454190" evidence="1">
    <location>
        <begin position="19"/>
        <end position="68"/>
    </location>
</feature>
<name>A0ABP9N364_9GAMM</name>
<evidence type="ECO:0000313" key="2">
    <source>
        <dbReference type="EMBL" id="GAA5108392.1"/>
    </source>
</evidence>
<dbReference type="EMBL" id="BAABHY010000001">
    <property type="protein sequence ID" value="GAA5108392.1"/>
    <property type="molecule type" value="Genomic_DNA"/>
</dbReference>
<evidence type="ECO:0000256" key="1">
    <source>
        <dbReference type="SAM" id="SignalP"/>
    </source>
</evidence>
<reference evidence="3" key="1">
    <citation type="journal article" date="2019" name="Int. J. Syst. Evol. Microbiol.">
        <title>The Global Catalogue of Microorganisms (GCM) 10K type strain sequencing project: providing services to taxonomists for standard genome sequencing and annotation.</title>
        <authorList>
            <consortium name="The Broad Institute Genomics Platform"/>
            <consortium name="The Broad Institute Genome Sequencing Center for Infectious Disease"/>
            <person name="Wu L."/>
            <person name="Ma J."/>
        </authorList>
    </citation>
    <scope>NUCLEOTIDE SEQUENCE [LARGE SCALE GENOMIC DNA]</scope>
    <source>
        <strain evidence="3">JCM 18050</strain>
    </source>
</reference>
<sequence>MKYMTLLLSFSSMLLVLVACGGKQEQSNDPQWSKPQRVLEGCDGVISNSKQCQQNPNTQQMMIEIDRH</sequence>
<keyword evidence="1" id="KW-0732">Signal</keyword>
<gene>
    <name evidence="2" type="ORF">GCM10023211_10640</name>
</gene>
<dbReference type="RefSeq" id="WP_345489582.1">
    <property type="nucleotide sequence ID" value="NZ_BAABHY010000001.1"/>
</dbReference>
<keyword evidence="3" id="KW-1185">Reference proteome</keyword>
<dbReference type="Proteomes" id="UP001500171">
    <property type="component" value="Unassembled WGS sequence"/>
</dbReference>
<evidence type="ECO:0000313" key="3">
    <source>
        <dbReference type="Proteomes" id="UP001500171"/>
    </source>
</evidence>
<proteinExistence type="predicted"/>
<comment type="caution">
    <text evidence="2">The sequence shown here is derived from an EMBL/GenBank/DDBJ whole genome shotgun (WGS) entry which is preliminary data.</text>
</comment>
<feature type="signal peptide" evidence="1">
    <location>
        <begin position="1"/>
        <end position="18"/>
    </location>
</feature>
<dbReference type="PROSITE" id="PS51257">
    <property type="entry name" value="PROKAR_LIPOPROTEIN"/>
    <property type="match status" value="1"/>
</dbReference>
<organism evidence="2 3">
    <name type="scientific">Orbus sasakiae</name>
    <dbReference type="NCBI Taxonomy" id="1078475"/>
    <lineage>
        <taxon>Bacteria</taxon>
        <taxon>Pseudomonadati</taxon>
        <taxon>Pseudomonadota</taxon>
        <taxon>Gammaproteobacteria</taxon>
        <taxon>Orbales</taxon>
        <taxon>Orbaceae</taxon>
        <taxon>Orbus</taxon>
    </lineage>
</organism>